<dbReference type="Proteomes" id="UP000499080">
    <property type="component" value="Unassembled WGS sequence"/>
</dbReference>
<proteinExistence type="predicted"/>
<dbReference type="EMBL" id="BGPR01001958">
    <property type="protein sequence ID" value="GBM65076.1"/>
    <property type="molecule type" value="Genomic_DNA"/>
</dbReference>
<comment type="caution">
    <text evidence="1">The sequence shown here is derived from an EMBL/GenBank/DDBJ whole genome shotgun (WGS) entry which is preliminary data.</text>
</comment>
<evidence type="ECO:0000313" key="2">
    <source>
        <dbReference type="Proteomes" id="UP000499080"/>
    </source>
</evidence>
<organism evidence="1 2">
    <name type="scientific">Araneus ventricosus</name>
    <name type="common">Orbweaver spider</name>
    <name type="synonym">Epeira ventricosa</name>
    <dbReference type="NCBI Taxonomy" id="182803"/>
    <lineage>
        <taxon>Eukaryota</taxon>
        <taxon>Metazoa</taxon>
        <taxon>Ecdysozoa</taxon>
        <taxon>Arthropoda</taxon>
        <taxon>Chelicerata</taxon>
        <taxon>Arachnida</taxon>
        <taxon>Araneae</taxon>
        <taxon>Araneomorphae</taxon>
        <taxon>Entelegynae</taxon>
        <taxon>Araneoidea</taxon>
        <taxon>Araneidae</taxon>
        <taxon>Araneus</taxon>
    </lineage>
</organism>
<dbReference type="OrthoDB" id="6418112at2759"/>
<gene>
    <name evidence="1" type="ORF">AVEN_86725_2</name>
</gene>
<protein>
    <recommendedName>
        <fullName evidence="3">Pre-C2HC domain-containing protein</fullName>
    </recommendedName>
</protein>
<dbReference type="AlphaFoldDB" id="A0A4Y2HI74"/>
<name>A0A4Y2HI74_ARAVE</name>
<sequence>MSLAKIMGLEVENDVDELEEDHKPRADHRSVYGIALCFTARSCGGEFVRRGGNCKATIFWCNKRNAESMGGNLHRTLRSITLIRSQVRLVLFVFLQFGISCSKLSHTQVTGLSDVYDDCFSVNLQSLFTTMQTSPSEKFFQSGKSTNELVLRLGQNEYEDINILISNADSNSKIPQMNPFTLQSFIKGKINRHTSIQNMKFIRQGKIILTTQDPVCAAQLLNLESVVNIKVSTNMIWENITSRFLLYDIPTTVSLREIAEELTRNNEIEIVEMRRFVKQNNSWETSPVLVTKLGTRLPGYMKIWFTNQKIQSFIDRPRHCVKCYSFMHPSRVCEKTPICPSCGEIHSGICQAPQKCINCQGEHSATSRGCPFYIKEQNILELKGRNHLTTAEARRIYNQSSKFNYAAAVKANTPSNNIEGQINEKMETMLLKMNEKIESITQIINAKMEQQATMLVEMFERLVESLLQNLTAINKLGGVTISPSRKKKAVDNLRKASGIPMQLDAESGAFD</sequence>
<reference evidence="1 2" key="1">
    <citation type="journal article" date="2019" name="Sci. Rep.">
        <title>Orb-weaving spider Araneus ventricosus genome elucidates the spidroin gene catalogue.</title>
        <authorList>
            <person name="Kono N."/>
            <person name="Nakamura H."/>
            <person name="Ohtoshi R."/>
            <person name="Moran D.A.P."/>
            <person name="Shinohara A."/>
            <person name="Yoshida Y."/>
            <person name="Fujiwara M."/>
            <person name="Mori M."/>
            <person name="Tomita M."/>
            <person name="Arakawa K."/>
        </authorList>
    </citation>
    <scope>NUCLEOTIDE SEQUENCE [LARGE SCALE GENOMIC DNA]</scope>
</reference>
<accession>A0A4Y2HI74</accession>
<keyword evidence="2" id="KW-1185">Reference proteome</keyword>
<evidence type="ECO:0000313" key="1">
    <source>
        <dbReference type="EMBL" id="GBM65076.1"/>
    </source>
</evidence>
<evidence type="ECO:0008006" key="3">
    <source>
        <dbReference type="Google" id="ProtNLM"/>
    </source>
</evidence>